<organism evidence="1 2">
    <name type="scientific">Bradymonas sediminis</name>
    <dbReference type="NCBI Taxonomy" id="1548548"/>
    <lineage>
        <taxon>Bacteria</taxon>
        <taxon>Deltaproteobacteria</taxon>
        <taxon>Bradymonadales</taxon>
        <taxon>Bradymonadaceae</taxon>
        <taxon>Bradymonas</taxon>
    </lineage>
</organism>
<dbReference type="Gene3D" id="1.20.1300.10">
    <property type="entry name" value="Fumarate reductase/succinate dehydrogenase, transmembrane subunit"/>
    <property type="match status" value="1"/>
</dbReference>
<accession>A0A2Z4FNX9</accession>
<name>A0A2Z4FNX9_9DELT</name>
<dbReference type="EMBL" id="CP030032">
    <property type="protein sequence ID" value="AWV90364.1"/>
    <property type="molecule type" value="Genomic_DNA"/>
</dbReference>
<dbReference type="InterPro" id="IPR011138">
    <property type="entry name" value="Cytochrome_b-558"/>
</dbReference>
<protein>
    <submittedName>
        <fullName evidence="1">Uncharacterized protein</fullName>
    </submittedName>
</protein>
<gene>
    <name evidence="1" type="ORF">DN745_13910</name>
</gene>
<dbReference type="KEGG" id="bsed:DN745_13910"/>
<dbReference type="AlphaFoldDB" id="A0A2Z4FNX9"/>
<dbReference type="GO" id="GO:0016020">
    <property type="term" value="C:membrane"/>
    <property type="evidence" value="ECO:0007669"/>
    <property type="project" value="InterPro"/>
</dbReference>
<dbReference type="CDD" id="cd03498">
    <property type="entry name" value="SQR_TypeB_2_TM"/>
    <property type="match status" value="1"/>
</dbReference>
<dbReference type="InterPro" id="IPR034804">
    <property type="entry name" value="SQR/QFR_C/D"/>
</dbReference>
<dbReference type="SUPFAM" id="SSF81343">
    <property type="entry name" value="Fumarate reductase respiratory complex transmembrane subunits"/>
    <property type="match status" value="1"/>
</dbReference>
<reference evidence="1 2" key="1">
    <citation type="submission" date="2018-06" db="EMBL/GenBank/DDBJ databases">
        <title>Lujinxingia sediminis gen. nov. sp. nov., a new facultative anaerobic member of the class Deltaproteobacteria, and proposal of Lujinxingaceae fam. nov.</title>
        <authorList>
            <person name="Guo L.-Y."/>
            <person name="Li C.-M."/>
            <person name="Wang S."/>
            <person name="Du Z.-J."/>
        </authorList>
    </citation>
    <scope>NUCLEOTIDE SEQUENCE [LARGE SCALE GENOMIC DNA]</scope>
    <source>
        <strain evidence="1 2">FA350</strain>
    </source>
</reference>
<dbReference type="Proteomes" id="UP000249799">
    <property type="component" value="Chromosome"/>
</dbReference>
<keyword evidence="2" id="KW-1185">Reference proteome</keyword>
<sequence>MYSLKTLLTSGIGRKLINWATAVGLFGFVVMHLLGNLTLFANDDGTAFNAYAAALHSLGPAFYLIEIGLLLLFVFHIYSGITMWRQNRAARPQKYVAGQKSKNGPSHYNLSSTKMAISGIAIAAFVIIHVAQFRFQLFTSDVEQYALEGGGLDLYALVADVFSNPGWVAFYCGAILFLGWHLRHGVWSMVHSIGSMNRGGGKTSYAVAAVIGLLLALGFFVLPIYLYVGSL</sequence>
<dbReference type="NCBIfam" id="TIGR02046">
    <property type="entry name" value="sdhC_b558_fam"/>
    <property type="match status" value="1"/>
</dbReference>
<dbReference type="OrthoDB" id="9802842at2"/>
<evidence type="ECO:0000313" key="1">
    <source>
        <dbReference type="EMBL" id="AWV90364.1"/>
    </source>
</evidence>
<dbReference type="RefSeq" id="WP_111335777.1">
    <property type="nucleotide sequence ID" value="NZ_CP030032.1"/>
</dbReference>
<evidence type="ECO:0000313" key="2">
    <source>
        <dbReference type="Proteomes" id="UP000249799"/>
    </source>
</evidence>
<proteinExistence type="predicted"/>